<keyword evidence="10 14" id="KW-1133">Transmembrane helix</keyword>
<dbReference type="GO" id="GO:0009231">
    <property type="term" value="P:riboflavin biosynthetic process"/>
    <property type="evidence" value="ECO:0007669"/>
    <property type="project" value="UniProtKB-KW"/>
</dbReference>
<evidence type="ECO:0000256" key="14">
    <source>
        <dbReference type="SAM" id="Phobius"/>
    </source>
</evidence>
<reference evidence="16" key="1">
    <citation type="submission" date="2020-05" db="EMBL/GenBank/DDBJ databases">
        <title>Phylogenomic resolution of chytrid fungi.</title>
        <authorList>
            <person name="Stajich J.E."/>
            <person name="Amses K."/>
            <person name="Simmons R."/>
            <person name="Seto K."/>
            <person name="Myers J."/>
            <person name="Bonds A."/>
            <person name="Quandt C.A."/>
            <person name="Barry K."/>
            <person name="Liu P."/>
            <person name="Grigoriev I."/>
            <person name="Longcore J.E."/>
            <person name="James T.Y."/>
        </authorList>
    </citation>
    <scope>NUCLEOTIDE SEQUENCE</scope>
    <source>
        <strain evidence="16">PLAUS21</strain>
    </source>
</reference>
<dbReference type="NCBIfam" id="NF001591">
    <property type="entry name" value="PRK00393.1"/>
    <property type="match status" value="1"/>
</dbReference>
<evidence type="ECO:0000256" key="2">
    <source>
        <dbReference type="ARBA" id="ARBA00005104"/>
    </source>
</evidence>
<evidence type="ECO:0000256" key="13">
    <source>
        <dbReference type="ARBA" id="ARBA00049295"/>
    </source>
</evidence>
<accession>A0AAD5UFG0</accession>
<dbReference type="InterPro" id="IPR000926">
    <property type="entry name" value="RibA"/>
</dbReference>
<evidence type="ECO:0000256" key="10">
    <source>
        <dbReference type="ARBA" id="ARBA00022989"/>
    </source>
</evidence>
<evidence type="ECO:0000313" key="16">
    <source>
        <dbReference type="EMBL" id="KAJ3253665.1"/>
    </source>
</evidence>
<dbReference type="EC" id="3.5.4.25" evidence="5"/>
<comment type="subcellular location">
    <subcellularLocation>
        <location evidence="1">Membrane</location>
    </subcellularLocation>
</comment>
<evidence type="ECO:0000256" key="11">
    <source>
        <dbReference type="ARBA" id="ARBA00023134"/>
    </source>
</evidence>
<evidence type="ECO:0000259" key="15">
    <source>
        <dbReference type="Pfam" id="PF00925"/>
    </source>
</evidence>
<dbReference type="GO" id="GO:0003935">
    <property type="term" value="F:GTP cyclohydrolase II activity"/>
    <property type="evidence" value="ECO:0007669"/>
    <property type="project" value="UniProtKB-EC"/>
</dbReference>
<protein>
    <recommendedName>
        <fullName evidence="5">GTP cyclohydrolase II</fullName>
        <ecNumber evidence="5">3.5.4.25</ecNumber>
    </recommendedName>
</protein>
<comment type="catalytic activity">
    <reaction evidence="13">
        <text>GTP + 4 H2O = 2,5-diamino-6-hydroxy-4-(5-phosphoribosylamino)-pyrimidine + formate + 2 phosphate + 3 H(+)</text>
        <dbReference type="Rhea" id="RHEA:23704"/>
        <dbReference type="ChEBI" id="CHEBI:15377"/>
        <dbReference type="ChEBI" id="CHEBI:15378"/>
        <dbReference type="ChEBI" id="CHEBI:15740"/>
        <dbReference type="ChEBI" id="CHEBI:37565"/>
        <dbReference type="ChEBI" id="CHEBI:43474"/>
        <dbReference type="ChEBI" id="CHEBI:58614"/>
        <dbReference type="EC" id="3.5.4.25"/>
    </reaction>
</comment>
<dbReference type="AlphaFoldDB" id="A0AAD5UFG0"/>
<dbReference type="PANTHER" id="PTHR21327">
    <property type="entry name" value="GTP CYCLOHYDROLASE II-RELATED"/>
    <property type="match status" value="1"/>
</dbReference>
<keyword evidence="9" id="KW-0378">Hydrolase</keyword>
<evidence type="ECO:0000256" key="7">
    <source>
        <dbReference type="ARBA" id="ARBA00022692"/>
    </source>
</evidence>
<dbReference type="PANTHER" id="PTHR21327:SF29">
    <property type="entry name" value="GTP CYCLOHYDROLASE-2"/>
    <property type="match status" value="1"/>
</dbReference>
<dbReference type="Proteomes" id="UP001210925">
    <property type="component" value="Unassembled WGS sequence"/>
</dbReference>
<keyword evidence="11" id="KW-0342">GTP-binding</keyword>
<keyword evidence="12 14" id="KW-0472">Membrane</keyword>
<dbReference type="Gene3D" id="3.40.50.10990">
    <property type="entry name" value="GTP cyclohydrolase II"/>
    <property type="match status" value="1"/>
</dbReference>
<dbReference type="SUPFAM" id="SSF142695">
    <property type="entry name" value="RibA-like"/>
    <property type="match status" value="1"/>
</dbReference>
<gene>
    <name evidence="16" type="primary">RIB1</name>
    <name evidence="16" type="ORF">HK103_000391</name>
</gene>
<comment type="similarity">
    <text evidence="3">Belongs to the GTP cyclohydrolase II family.</text>
</comment>
<dbReference type="InterPro" id="IPR005045">
    <property type="entry name" value="CDC50/LEM3_fam"/>
</dbReference>
<feature type="domain" description="GTP cyclohydrolase II" evidence="15">
    <location>
        <begin position="42"/>
        <end position="232"/>
    </location>
</feature>
<evidence type="ECO:0000256" key="1">
    <source>
        <dbReference type="ARBA" id="ARBA00004370"/>
    </source>
</evidence>
<evidence type="ECO:0000256" key="9">
    <source>
        <dbReference type="ARBA" id="ARBA00022801"/>
    </source>
</evidence>
<dbReference type="Pfam" id="PF00925">
    <property type="entry name" value="GTP_cyclohydro2"/>
    <property type="match status" value="1"/>
</dbReference>
<evidence type="ECO:0000313" key="17">
    <source>
        <dbReference type="Proteomes" id="UP001210925"/>
    </source>
</evidence>
<dbReference type="EMBL" id="JADGKB010000103">
    <property type="protein sequence ID" value="KAJ3253665.1"/>
    <property type="molecule type" value="Genomic_DNA"/>
</dbReference>
<dbReference type="InterPro" id="IPR036144">
    <property type="entry name" value="RibA-like_sf"/>
</dbReference>
<comment type="caution">
    <text evidence="16">The sequence shown here is derived from an EMBL/GenBank/DDBJ whole genome shotgun (WGS) entry which is preliminary data.</text>
</comment>
<evidence type="ECO:0000256" key="4">
    <source>
        <dbReference type="ARBA" id="ARBA00009457"/>
    </source>
</evidence>
<comment type="similarity">
    <text evidence="4">Belongs to the CDC50/LEM3 family.</text>
</comment>
<name>A0AAD5UFG0_9FUNG</name>
<dbReference type="InterPro" id="IPR032677">
    <property type="entry name" value="GTP_cyclohydro_II"/>
</dbReference>
<proteinExistence type="inferred from homology"/>
<feature type="transmembrane region" description="Helical" evidence="14">
    <location>
        <begin position="514"/>
        <end position="536"/>
    </location>
</feature>
<dbReference type="GO" id="GO:0005525">
    <property type="term" value="F:GTP binding"/>
    <property type="evidence" value="ECO:0007669"/>
    <property type="project" value="UniProtKB-KW"/>
</dbReference>
<sequence length="553" mass="61649">MSPTVNKKGMDLVEIESSDSGIDSVDSTLQHADEEAIVKCLAQCRIPSTYGGTHRLHIYKNNIDQEEHMAIVFGDYYSTSLNLQWEGDDEIKRRMRGAMEDLPESDPTPPLVRIHSCCFTGETLGSTRCDCAEQLQEAMKIMSVQGGIIIYMKQEGRGIGLADKLLAYNLIDMGHDTLSANLALGHPADARTYNIATAILKDFNIQKVRLLTNNPHKIKSLKEEGIIVVERLAMIPSSWKEPSSWKAQDRDGYLMTKVQRMGHETSNMYTNHRLFVKSLDPDQLLGKVYLQASDIPMAGVGTTDCGFLQYANCNTAKGYTWLNGRSHAENNPDCEKNPIPTLIANADSQAQYYPCGLIANAMFSDTISDLTCIGNCRISSYQFTQTGIAWPEDNGLYAKTQWATAVSNGQPLNQTVNKFLIPPPQWRTGWPDIYGNGYTADNLPDLAKWERFQVWMRKAGLPTARKLWGRNTTEIMDAGTWQVSVTDVWDCVRFSGRKALVFAETGVLGPRNDFMSHLFFAVGAGSLLAGIFLVLLKPRTTGDLSMLSWNRNE</sequence>
<evidence type="ECO:0000256" key="5">
    <source>
        <dbReference type="ARBA" id="ARBA00012762"/>
    </source>
</evidence>
<evidence type="ECO:0000256" key="8">
    <source>
        <dbReference type="ARBA" id="ARBA00022741"/>
    </source>
</evidence>
<keyword evidence="17" id="KW-1185">Reference proteome</keyword>
<evidence type="ECO:0000256" key="12">
    <source>
        <dbReference type="ARBA" id="ARBA00023136"/>
    </source>
</evidence>
<organism evidence="16 17">
    <name type="scientific">Boothiomyces macroporosus</name>
    <dbReference type="NCBI Taxonomy" id="261099"/>
    <lineage>
        <taxon>Eukaryota</taxon>
        <taxon>Fungi</taxon>
        <taxon>Fungi incertae sedis</taxon>
        <taxon>Chytridiomycota</taxon>
        <taxon>Chytridiomycota incertae sedis</taxon>
        <taxon>Chytridiomycetes</taxon>
        <taxon>Rhizophydiales</taxon>
        <taxon>Terramycetaceae</taxon>
        <taxon>Boothiomyces</taxon>
    </lineage>
</organism>
<keyword evidence="8" id="KW-0547">Nucleotide-binding</keyword>
<dbReference type="Pfam" id="PF03381">
    <property type="entry name" value="CDC50"/>
    <property type="match status" value="1"/>
</dbReference>
<dbReference type="GO" id="GO:0016020">
    <property type="term" value="C:membrane"/>
    <property type="evidence" value="ECO:0007669"/>
    <property type="project" value="UniProtKB-SubCell"/>
</dbReference>
<comment type="pathway">
    <text evidence="2">Cofactor biosynthesis; riboflavin biosynthesis.</text>
</comment>
<keyword evidence="6" id="KW-0686">Riboflavin biosynthesis</keyword>
<evidence type="ECO:0000256" key="6">
    <source>
        <dbReference type="ARBA" id="ARBA00022619"/>
    </source>
</evidence>
<keyword evidence="7 14" id="KW-0812">Transmembrane</keyword>
<dbReference type="CDD" id="cd00641">
    <property type="entry name" value="GTP_cyclohydro2"/>
    <property type="match status" value="1"/>
</dbReference>
<evidence type="ECO:0000256" key="3">
    <source>
        <dbReference type="ARBA" id="ARBA00008131"/>
    </source>
</evidence>